<evidence type="ECO:0000313" key="6">
    <source>
        <dbReference type="Proteomes" id="UP000598196"/>
    </source>
</evidence>
<keyword evidence="2 5" id="KW-0378">Hydrolase</keyword>
<dbReference type="InterPro" id="IPR029000">
    <property type="entry name" value="Cyclophilin-like_dom_sf"/>
</dbReference>
<dbReference type="Pfam" id="PF02682">
    <property type="entry name" value="CT_C_D"/>
    <property type="match status" value="1"/>
</dbReference>
<proteinExistence type="predicted"/>
<evidence type="ECO:0000256" key="3">
    <source>
        <dbReference type="ARBA" id="ARBA00022840"/>
    </source>
</evidence>
<evidence type="ECO:0000313" key="5">
    <source>
        <dbReference type="EMBL" id="GGO36453.1"/>
    </source>
</evidence>
<organism evidence="5 6">
    <name type="scientific">Gemmobacter aquaticus</name>
    <dbReference type="NCBI Taxonomy" id="490185"/>
    <lineage>
        <taxon>Bacteria</taxon>
        <taxon>Pseudomonadati</taxon>
        <taxon>Pseudomonadota</taxon>
        <taxon>Alphaproteobacteria</taxon>
        <taxon>Rhodobacterales</taxon>
        <taxon>Paracoccaceae</taxon>
        <taxon>Gemmobacter</taxon>
    </lineage>
</organism>
<keyword evidence="6" id="KW-1185">Reference proteome</keyword>
<dbReference type="GO" id="GO:0016787">
    <property type="term" value="F:hydrolase activity"/>
    <property type="evidence" value="ECO:0007669"/>
    <property type="project" value="UniProtKB-KW"/>
</dbReference>
<evidence type="ECO:0000256" key="2">
    <source>
        <dbReference type="ARBA" id="ARBA00022801"/>
    </source>
</evidence>
<dbReference type="PANTHER" id="PTHR34698">
    <property type="entry name" value="5-OXOPROLINASE SUBUNIT B"/>
    <property type="match status" value="1"/>
</dbReference>
<sequence>MTPTVLPCGDQALSFQLGERIDATTNARVIALAKAVEDAAIAGILELVPTYRALMVRYDPEIIRGAAVEAAMHALHAALDDAPAPGRLWRVPVLYGGEVGQDLDDLARLKGMAPAEVIALHASAEYRVYMIGFAPGFAYLGGLPAVLHTPRLATPRQLVAAGAIGIGGEQASVNSVPGPSGWRYIGWTPLRLFDLRRDQPFLFTAGDRVRFAPVDAGTAADLARRVQAGESVVEPEVAP</sequence>
<dbReference type="SUPFAM" id="SSF50891">
    <property type="entry name" value="Cyclophilin-like"/>
    <property type="match status" value="1"/>
</dbReference>
<comment type="caution">
    <text evidence="5">The sequence shown here is derived from an EMBL/GenBank/DDBJ whole genome shotgun (WGS) entry which is preliminary data.</text>
</comment>
<dbReference type="PANTHER" id="PTHR34698:SF2">
    <property type="entry name" value="5-OXOPROLINASE SUBUNIT B"/>
    <property type="match status" value="1"/>
</dbReference>
<keyword evidence="3" id="KW-0067">ATP-binding</keyword>
<evidence type="ECO:0000256" key="1">
    <source>
        <dbReference type="ARBA" id="ARBA00022741"/>
    </source>
</evidence>
<reference evidence="5 6" key="1">
    <citation type="journal article" date="2014" name="Int. J. Syst. Evol. Microbiol.">
        <title>Complete genome sequence of Corynebacterium casei LMG S-19264T (=DSM 44701T), isolated from a smear-ripened cheese.</title>
        <authorList>
            <consortium name="US DOE Joint Genome Institute (JGI-PGF)"/>
            <person name="Walter F."/>
            <person name="Albersmeier A."/>
            <person name="Kalinowski J."/>
            <person name="Ruckert C."/>
        </authorList>
    </citation>
    <scope>NUCLEOTIDE SEQUENCE [LARGE SCALE GENOMIC DNA]</scope>
    <source>
        <strain evidence="5 6">CGMCC 1.7029</strain>
    </source>
</reference>
<dbReference type="SMART" id="SM00796">
    <property type="entry name" value="AHS1"/>
    <property type="match status" value="1"/>
</dbReference>
<dbReference type="SUPFAM" id="SSF160467">
    <property type="entry name" value="PH0987 N-terminal domain-like"/>
    <property type="match status" value="1"/>
</dbReference>
<gene>
    <name evidence="5" type="ORF">GCM10010991_30450</name>
</gene>
<dbReference type="Proteomes" id="UP000598196">
    <property type="component" value="Unassembled WGS sequence"/>
</dbReference>
<accession>A0A918DDH1</accession>
<dbReference type="Gene3D" id="2.40.100.10">
    <property type="entry name" value="Cyclophilin-like"/>
    <property type="match status" value="1"/>
</dbReference>
<dbReference type="RefSeq" id="WP_146287742.1">
    <property type="nucleotide sequence ID" value="NZ_BMLP01000007.1"/>
</dbReference>
<dbReference type="EMBL" id="BMLP01000007">
    <property type="protein sequence ID" value="GGO36453.1"/>
    <property type="molecule type" value="Genomic_DNA"/>
</dbReference>
<dbReference type="OrthoDB" id="9778567at2"/>
<protein>
    <submittedName>
        <fullName evidence="5">Allophanate hydrolase</fullName>
    </submittedName>
</protein>
<dbReference type="GO" id="GO:0005524">
    <property type="term" value="F:ATP binding"/>
    <property type="evidence" value="ECO:0007669"/>
    <property type="project" value="UniProtKB-KW"/>
</dbReference>
<keyword evidence="1" id="KW-0547">Nucleotide-binding</keyword>
<name>A0A918DDH1_9RHOB</name>
<dbReference type="InterPro" id="IPR003833">
    <property type="entry name" value="CT_C_D"/>
</dbReference>
<dbReference type="Gene3D" id="3.30.1360.40">
    <property type="match status" value="1"/>
</dbReference>
<dbReference type="NCBIfam" id="TIGR00370">
    <property type="entry name" value="5-oxoprolinase subunit PxpB"/>
    <property type="match status" value="1"/>
</dbReference>
<feature type="domain" description="Carboxyltransferase" evidence="4">
    <location>
        <begin position="3"/>
        <end position="203"/>
    </location>
</feature>
<evidence type="ECO:0000259" key="4">
    <source>
        <dbReference type="SMART" id="SM00796"/>
    </source>
</evidence>
<dbReference type="AlphaFoldDB" id="A0A918DDH1"/>
<dbReference type="InterPro" id="IPR010016">
    <property type="entry name" value="PxpB"/>
</dbReference>